<gene>
    <name evidence="1" type="ORF">RradSPS_1798</name>
    <name evidence="2" type="ORF">SIL72_10660</name>
</gene>
<dbReference type="AlphaFoldDB" id="A0A023X4H8"/>
<evidence type="ECO:0000313" key="1">
    <source>
        <dbReference type="EMBL" id="AHY47081.1"/>
    </source>
</evidence>
<dbReference type="HOGENOM" id="CLU_2397762_0_0_11"/>
<reference evidence="2" key="2">
    <citation type="submission" date="2023-11" db="EMBL/GenBank/DDBJ databases">
        <title>MicrobeMod: A computational toolkit for identifying prokaryotic methylation and restriction-modification with nanopore sequencing.</title>
        <authorList>
            <person name="Crits-Christoph A."/>
            <person name="Kang S.C."/>
            <person name="Lee H."/>
            <person name="Ostrov N."/>
        </authorList>
    </citation>
    <scope>NUCLEOTIDE SEQUENCE</scope>
    <source>
        <strain evidence="2">ATCC 51242</strain>
    </source>
</reference>
<dbReference type="RefSeq" id="WP_038682097.1">
    <property type="nucleotide sequence ID" value="NZ_CP007514.1"/>
</dbReference>
<proteinExistence type="predicted"/>
<protein>
    <submittedName>
        <fullName evidence="1">Uncharacterized protein</fullName>
    </submittedName>
</protein>
<sequence>MGAPLTQAAAHANNVVKVFPDRVEIQSGWQGQNVEVLDLRDIENVTIKGLVNCTLIVKSNKGRIIELKKMSLPESRRIKSTIESQKNRAGLYD</sequence>
<accession>A0A023X4H8</accession>
<dbReference type="OrthoDB" id="5244641at2"/>
<dbReference type="KEGG" id="rrd:RradSPS_1798"/>
<keyword evidence="3" id="KW-1185">Reference proteome</keyword>
<name>A0A023X4H8_RUBRA</name>
<dbReference type="Proteomes" id="UP001281130">
    <property type="component" value="Unassembled WGS sequence"/>
</dbReference>
<dbReference type="EMBL" id="JAWXXX010000001">
    <property type="protein sequence ID" value="MDX5894486.1"/>
    <property type="molecule type" value="Genomic_DNA"/>
</dbReference>
<organism evidence="1 3">
    <name type="scientific">Rubrobacter radiotolerans</name>
    <name type="common">Arthrobacter radiotolerans</name>
    <dbReference type="NCBI Taxonomy" id="42256"/>
    <lineage>
        <taxon>Bacteria</taxon>
        <taxon>Bacillati</taxon>
        <taxon>Actinomycetota</taxon>
        <taxon>Rubrobacteria</taxon>
        <taxon>Rubrobacterales</taxon>
        <taxon>Rubrobacteraceae</taxon>
        <taxon>Rubrobacter</taxon>
    </lineage>
</organism>
<dbReference type="Proteomes" id="UP000025229">
    <property type="component" value="Chromosome"/>
</dbReference>
<evidence type="ECO:0000313" key="3">
    <source>
        <dbReference type="Proteomes" id="UP000025229"/>
    </source>
</evidence>
<evidence type="ECO:0000313" key="2">
    <source>
        <dbReference type="EMBL" id="MDX5894486.1"/>
    </source>
</evidence>
<reference evidence="1 3" key="1">
    <citation type="submission" date="2014-03" db="EMBL/GenBank/DDBJ databases">
        <title>Complete genome sequence of the Radio-Resistant Rubrobacter radiotolerans RSPS-4.</title>
        <authorList>
            <person name="Egas C.C."/>
            <person name="Barroso C.C."/>
            <person name="Froufe H.J.C."/>
            <person name="Pacheco J.J."/>
            <person name="Albuquerque L.L."/>
            <person name="da Costa M.M.S."/>
        </authorList>
    </citation>
    <scope>NUCLEOTIDE SEQUENCE [LARGE SCALE GENOMIC DNA]</scope>
    <source>
        <strain evidence="1 3">RSPS-4</strain>
    </source>
</reference>
<dbReference type="STRING" id="42256.RradSPS_1798"/>
<dbReference type="EMBL" id="CP007514">
    <property type="protein sequence ID" value="AHY47081.1"/>
    <property type="molecule type" value="Genomic_DNA"/>
</dbReference>